<dbReference type="GO" id="GO:0097367">
    <property type="term" value="F:carbohydrate derivative binding"/>
    <property type="evidence" value="ECO:0007669"/>
    <property type="project" value="InterPro"/>
</dbReference>
<evidence type="ECO:0000256" key="2">
    <source>
        <dbReference type="ARBA" id="ARBA00023235"/>
    </source>
</evidence>
<dbReference type="Pfam" id="PF10432">
    <property type="entry name" value="bact-PGI_C"/>
    <property type="match status" value="1"/>
</dbReference>
<dbReference type="PROSITE" id="PS51464">
    <property type="entry name" value="SIS"/>
    <property type="match status" value="1"/>
</dbReference>
<sequence length="321" mass="36113">MTGYIKDFNKQFIFEPEIVNSDKLISCDKFIIAGMGGSNLSAGLIGIRDPKMDIIVHRNYGLPEIAEENLKGRLIIVSSYSGNTEEAIDSFEKAVSSNLPIAVVSSGGRLIELARKNSVPYVLLPQTGIQPRFAVGYNIKAILKIMGRQDLVAELTELALILDPSSFEGTGKKLADLLKGFVPVICSSGKNKGIVYNWKIKFNESTKIPAFFNVFPELNHNEMTGFDLSGEVKNNFDKFYFIFIRDETDHPRISKRMEATKKMYEERGFKVEEVYISGRTVFHKIFSSIILADWTSYYLSVIYGGDPENVPMVEQFKDLIK</sequence>
<name>A0A2H0TFX1_9BACT</name>
<dbReference type="AlphaFoldDB" id="A0A2H0TFX1"/>
<dbReference type="GO" id="GO:0004476">
    <property type="term" value="F:mannose-6-phosphate isomerase activity"/>
    <property type="evidence" value="ECO:0007669"/>
    <property type="project" value="InterPro"/>
</dbReference>
<dbReference type="InterPro" id="IPR046348">
    <property type="entry name" value="SIS_dom_sf"/>
</dbReference>
<dbReference type="CDD" id="cd05637">
    <property type="entry name" value="SIS_PGI_PMI_2"/>
    <property type="match status" value="1"/>
</dbReference>
<proteinExistence type="inferred from homology"/>
<dbReference type="InterPro" id="IPR001347">
    <property type="entry name" value="SIS_dom"/>
</dbReference>
<protein>
    <recommendedName>
        <fullName evidence="3">SIS domain-containing protein</fullName>
    </recommendedName>
</protein>
<organism evidence="4 5">
    <name type="scientific">Candidatus Niyogibacteria bacterium CG10_big_fil_rev_8_21_14_0_10_42_19</name>
    <dbReference type="NCBI Taxonomy" id="1974725"/>
    <lineage>
        <taxon>Bacteria</taxon>
        <taxon>Candidatus Niyogiibacteriota</taxon>
    </lineage>
</organism>
<evidence type="ECO:0000259" key="3">
    <source>
        <dbReference type="PROSITE" id="PS51464"/>
    </source>
</evidence>
<feature type="domain" description="SIS" evidence="3">
    <location>
        <begin position="20"/>
        <end position="162"/>
    </location>
</feature>
<dbReference type="EMBL" id="PFCN01000017">
    <property type="protein sequence ID" value="PIR70456.1"/>
    <property type="molecule type" value="Genomic_DNA"/>
</dbReference>
<dbReference type="GO" id="GO:1901135">
    <property type="term" value="P:carbohydrate derivative metabolic process"/>
    <property type="evidence" value="ECO:0007669"/>
    <property type="project" value="InterPro"/>
</dbReference>
<dbReference type="Proteomes" id="UP000229383">
    <property type="component" value="Unassembled WGS sequence"/>
</dbReference>
<dbReference type="SUPFAM" id="SSF53697">
    <property type="entry name" value="SIS domain"/>
    <property type="match status" value="1"/>
</dbReference>
<evidence type="ECO:0000313" key="5">
    <source>
        <dbReference type="Proteomes" id="UP000229383"/>
    </source>
</evidence>
<dbReference type="InterPro" id="IPR019490">
    <property type="entry name" value="Glu6P/Mann6P_isomerase_C"/>
</dbReference>
<gene>
    <name evidence="4" type="ORF">COU46_01445</name>
</gene>
<dbReference type="GO" id="GO:0004347">
    <property type="term" value="F:glucose-6-phosphate isomerase activity"/>
    <property type="evidence" value="ECO:0007669"/>
    <property type="project" value="InterPro"/>
</dbReference>
<comment type="similarity">
    <text evidence="1">Belongs to the PGI/PMI family.</text>
</comment>
<keyword evidence="2" id="KW-0413">Isomerase</keyword>
<evidence type="ECO:0000256" key="1">
    <source>
        <dbReference type="ARBA" id="ARBA00010523"/>
    </source>
</evidence>
<dbReference type="GO" id="GO:0005975">
    <property type="term" value="P:carbohydrate metabolic process"/>
    <property type="evidence" value="ECO:0007669"/>
    <property type="project" value="InterPro"/>
</dbReference>
<comment type="caution">
    <text evidence="4">The sequence shown here is derived from an EMBL/GenBank/DDBJ whole genome shotgun (WGS) entry which is preliminary data.</text>
</comment>
<reference evidence="5" key="1">
    <citation type="submission" date="2017-09" db="EMBL/GenBank/DDBJ databases">
        <title>Depth-based differentiation of microbial function through sediment-hosted aquifers and enrichment of novel symbionts in the deep terrestrial subsurface.</title>
        <authorList>
            <person name="Probst A.J."/>
            <person name="Ladd B."/>
            <person name="Jarett J.K."/>
            <person name="Geller-Mcgrath D.E."/>
            <person name="Sieber C.M.K."/>
            <person name="Emerson J.B."/>
            <person name="Anantharaman K."/>
            <person name="Thomas B.C."/>
            <person name="Malmstrom R."/>
            <person name="Stieglmeier M."/>
            <person name="Klingl A."/>
            <person name="Woyke T."/>
            <person name="Ryan C.M."/>
            <person name="Banfield J.F."/>
        </authorList>
    </citation>
    <scope>NUCLEOTIDE SEQUENCE [LARGE SCALE GENOMIC DNA]</scope>
</reference>
<evidence type="ECO:0000313" key="4">
    <source>
        <dbReference type="EMBL" id="PIR70456.1"/>
    </source>
</evidence>
<accession>A0A2H0TFX1</accession>
<dbReference type="Gene3D" id="3.40.50.10490">
    <property type="entry name" value="Glucose-6-phosphate isomerase like protein, domain 1"/>
    <property type="match status" value="2"/>
</dbReference>